<protein>
    <submittedName>
        <fullName evidence="1">Uncharacterized protein</fullName>
    </submittedName>
</protein>
<evidence type="ECO:0000313" key="1">
    <source>
        <dbReference type="EMBL" id="ETR69138.1"/>
    </source>
</evidence>
<name>A0A1V1P2V5_9BACT</name>
<dbReference type="EMBL" id="ATBP01000728">
    <property type="protein sequence ID" value="ETR69138.1"/>
    <property type="molecule type" value="Genomic_DNA"/>
</dbReference>
<dbReference type="Proteomes" id="UP000189670">
    <property type="component" value="Unassembled WGS sequence"/>
</dbReference>
<gene>
    <name evidence="1" type="ORF">OMM_04131</name>
</gene>
<sequence>MGLNPVSTCSQLTSVEVNFERIDTICKDIHDLLNESSKHNSDPPNVIMQFNDLGKALIESILPEKIRNDLRRYRDNETLFLQICLDEKLAYIPWELMCLDGECLACVFNIGRKIRTVYDKSNRTAEKKSLPFTMQIITNASDMLKKPEWNLRRFVRRLMRIDLKQFGYFQVPE</sequence>
<accession>A0A1V1P2V5</accession>
<organism evidence="1 2">
    <name type="scientific">Candidatus Magnetoglobus multicellularis str. Araruama</name>
    <dbReference type="NCBI Taxonomy" id="890399"/>
    <lineage>
        <taxon>Bacteria</taxon>
        <taxon>Pseudomonadati</taxon>
        <taxon>Thermodesulfobacteriota</taxon>
        <taxon>Desulfobacteria</taxon>
        <taxon>Desulfobacterales</taxon>
        <taxon>Desulfobacteraceae</taxon>
        <taxon>Candidatus Magnetoglobus</taxon>
    </lineage>
</organism>
<comment type="caution">
    <text evidence="1">The sequence shown here is derived from an EMBL/GenBank/DDBJ whole genome shotgun (WGS) entry which is preliminary data.</text>
</comment>
<dbReference type="AlphaFoldDB" id="A0A1V1P2V5"/>
<reference evidence="2" key="1">
    <citation type="submission" date="2012-11" db="EMBL/GenBank/DDBJ databases">
        <authorList>
            <person name="Lucero-Rivera Y.E."/>
            <person name="Tovar-Ramirez D."/>
        </authorList>
    </citation>
    <scope>NUCLEOTIDE SEQUENCE [LARGE SCALE GENOMIC DNA]</scope>
    <source>
        <strain evidence="2">Araruama</strain>
    </source>
</reference>
<evidence type="ECO:0000313" key="2">
    <source>
        <dbReference type="Proteomes" id="UP000189670"/>
    </source>
</evidence>
<proteinExistence type="predicted"/>